<feature type="domain" description="Glycosyltransferase subfamily 4-like N-terminal" evidence="1">
    <location>
        <begin position="19"/>
        <end position="148"/>
    </location>
</feature>
<dbReference type="SUPFAM" id="SSF53756">
    <property type="entry name" value="UDP-Glycosyltransferase/glycogen phosphorylase"/>
    <property type="match status" value="1"/>
</dbReference>
<comment type="caution">
    <text evidence="2">The sequence shown here is derived from an EMBL/GenBank/DDBJ whole genome shotgun (WGS) entry which is preliminary data.</text>
</comment>
<dbReference type="Pfam" id="PF13439">
    <property type="entry name" value="Glyco_transf_4"/>
    <property type="match status" value="1"/>
</dbReference>
<dbReference type="InterPro" id="IPR028098">
    <property type="entry name" value="Glyco_trans_4-like_N"/>
</dbReference>
<dbReference type="Gene3D" id="3.40.50.2000">
    <property type="entry name" value="Glycogen Phosphorylase B"/>
    <property type="match status" value="1"/>
</dbReference>
<protein>
    <submittedName>
        <fullName evidence="2">Glycosyltransferase family 1 protein</fullName>
    </submittedName>
</protein>
<name>A0A7C2TH20_9BACT</name>
<proteinExistence type="predicted"/>
<evidence type="ECO:0000259" key="1">
    <source>
        <dbReference type="Pfam" id="PF13439"/>
    </source>
</evidence>
<accession>A0A7C2TH20</accession>
<organism evidence="2">
    <name type="scientific">Desulfurivibrio alkaliphilus</name>
    <dbReference type="NCBI Taxonomy" id="427923"/>
    <lineage>
        <taxon>Bacteria</taxon>
        <taxon>Pseudomonadati</taxon>
        <taxon>Thermodesulfobacteriota</taxon>
        <taxon>Desulfobulbia</taxon>
        <taxon>Desulfobulbales</taxon>
        <taxon>Desulfobulbaceae</taxon>
        <taxon>Desulfurivibrio</taxon>
    </lineage>
</organism>
<gene>
    <name evidence="2" type="ORF">ENN98_07340</name>
</gene>
<dbReference type="AlphaFoldDB" id="A0A7C2TH20"/>
<dbReference type="GO" id="GO:0016757">
    <property type="term" value="F:glycosyltransferase activity"/>
    <property type="evidence" value="ECO:0007669"/>
    <property type="project" value="UniProtKB-ARBA"/>
</dbReference>
<feature type="non-terminal residue" evidence="2">
    <location>
        <position position="149"/>
    </location>
</feature>
<evidence type="ECO:0000313" key="2">
    <source>
        <dbReference type="EMBL" id="HET98486.1"/>
    </source>
</evidence>
<dbReference type="EMBL" id="DSDS01000162">
    <property type="protein sequence ID" value="HET98486.1"/>
    <property type="molecule type" value="Genomic_DNA"/>
</dbReference>
<dbReference type="Proteomes" id="UP000885986">
    <property type="component" value="Unassembled WGS sequence"/>
</dbReference>
<sequence length="149" mass="17049">MARLLQVGTVAITLRTFLLPIADHFTKKGWRVDALAHGAASVPRPPCFAECWEIGWSRNPWSVGSLWRAMARVREVVDRGDYDIVHVHTPVAAFITRLALARWRRAGRPQVIYTAHGFHFHRGGRPWKNVLFRGLEKLAGRWTDYLVVI</sequence>
<reference evidence="2" key="1">
    <citation type="journal article" date="2020" name="mSystems">
        <title>Genome- and Community-Level Interaction Insights into Carbon Utilization and Element Cycling Functions of Hydrothermarchaeota in Hydrothermal Sediment.</title>
        <authorList>
            <person name="Zhou Z."/>
            <person name="Liu Y."/>
            <person name="Xu W."/>
            <person name="Pan J."/>
            <person name="Luo Z.H."/>
            <person name="Li M."/>
        </authorList>
    </citation>
    <scope>NUCLEOTIDE SEQUENCE [LARGE SCALE GENOMIC DNA]</scope>
    <source>
        <strain evidence="2">SpSt-1224</strain>
    </source>
</reference>